<keyword evidence="10" id="KW-1185">Reference proteome</keyword>
<evidence type="ECO:0000256" key="6">
    <source>
        <dbReference type="HAMAP-Rule" id="MF_00073"/>
    </source>
</evidence>
<evidence type="ECO:0000256" key="1">
    <source>
        <dbReference type="ARBA" id="ARBA00005952"/>
    </source>
</evidence>
<evidence type="ECO:0000256" key="7">
    <source>
        <dbReference type="SAM" id="MobiDB-lite"/>
    </source>
</evidence>
<evidence type="ECO:0000256" key="3">
    <source>
        <dbReference type="ARBA" id="ARBA00022884"/>
    </source>
</evidence>
<evidence type="ECO:0000256" key="4">
    <source>
        <dbReference type="ARBA" id="ARBA00023015"/>
    </source>
</evidence>
<evidence type="ECO:0000256" key="5">
    <source>
        <dbReference type="ARBA" id="ARBA00023163"/>
    </source>
</evidence>
<evidence type="ECO:0000259" key="8">
    <source>
        <dbReference type="Pfam" id="PF01029"/>
    </source>
</evidence>
<dbReference type="InterPro" id="IPR011605">
    <property type="entry name" value="NusB_fam"/>
</dbReference>
<name>A0ABY5ARU8_9CYAN</name>
<keyword evidence="5 6" id="KW-0804">Transcription</keyword>
<dbReference type="SUPFAM" id="SSF48013">
    <property type="entry name" value="NusB-like"/>
    <property type="match status" value="1"/>
</dbReference>
<dbReference type="HAMAP" id="MF_00073">
    <property type="entry name" value="NusB"/>
    <property type="match status" value="1"/>
</dbReference>
<sequence length="225" mass="25594">MQARSISRELALLSLSQLPKRSSKLSQQQLGDFIVAAVRAMTLEVHESLETAAAELKRGYDRLMEQELRDSDITSSKASLTEAMELTRHAIDRLGMAIELPEFVQLANQAQVQEYALELLLQVTQHRQEIDQFLDRTIVDWQLQRLPYVEQNILRLATAELCYMGIPDQIAINEAIELTKRYSSEKSHRFVNGVLRRLVELRDRPEDSSAESAADAIASDKPFNL</sequence>
<dbReference type="Proteomes" id="UP001056708">
    <property type="component" value="Chromosome"/>
</dbReference>
<dbReference type="NCBIfam" id="TIGR01951">
    <property type="entry name" value="nusB"/>
    <property type="match status" value="1"/>
</dbReference>
<evidence type="ECO:0000313" key="10">
    <source>
        <dbReference type="Proteomes" id="UP001056708"/>
    </source>
</evidence>
<dbReference type="Gene3D" id="1.10.940.10">
    <property type="entry name" value="NusB-like"/>
    <property type="match status" value="1"/>
</dbReference>
<dbReference type="RefSeq" id="WP_252664007.1">
    <property type="nucleotide sequence ID" value="NZ_CP098611.1"/>
</dbReference>
<feature type="compositionally biased region" description="Low complexity" evidence="7">
    <location>
        <begin position="210"/>
        <end position="225"/>
    </location>
</feature>
<comment type="function">
    <text evidence="6">Involved in transcription antitermination. Required for transcription of ribosomal RNA (rRNA) genes. Binds specifically to the boxA antiterminator sequence of the ribosomal RNA (rrn) operons.</text>
</comment>
<reference evidence="9" key="1">
    <citation type="submission" date="2022-06" db="EMBL/GenBank/DDBJ databases">
        <title>Genome sequence of Phormidium yuhuli AB48 isolated from an industrial photobioreactor environment.</title>
        <authorList>
            <person name="Qiu Y."/>
            <person name="Noonan A.J.C."/>
            <person name="Dofher K."/>
            <person name="Koch M."/>
            <person name="Kieft B."/>
            <person name="Lin X."/>
            <person name="Ziels R.M."/>
            <person name="Hallam S.J."/>
        </authorList>
    </citation>
    <scope>NUCLEOTIDE SEQUENCE</scope>
    <source>
        <strain evidence="9">AB48</strain>
    </source>
</reference>
<evidence type="ECO:0000313" key="9">
    <source>
        <dbReference type="EMBL" id="USR91948.1"/>
    </source>
</evidence>
<evidence type="ECO:0000256" key="2">
    <source>
        <dbReference type="ARBA" id="ARBA00022814"/>
    </source>
</evidence>
<dbReference type="Pfam" id="PF01029">
    <property type="entry name" value="NusB"/>
    <property type="match status" value="1"/>
</dbReference>
<accession>A0ABY5ARU8</accession>
<organism evidence="9 10">
    <name type="scientific">Phormidium yuhuli AB48</name>
    <dbReference type="NCBI Taxonomy" id="2940671"/>
    <lineage>
        <taxon>Bacteria</taxon>
        <taxon>Bacillati</taxon>
        <taxon>Cyanobacteriota</taxon>
        <taxon>Cyanophyceae</taxon>
        <taxon>Oscillatoriophycideae</taxon>
        <taxon>Oscillatoriales</taxon>
        <taxon>Oscillatoriaceae</taxon>
        <taxon>Phormidium</taxon>
        <taxon>Phormidium yuhuli</taxon>
    </lineage>
</organism>
<protein>
    <recommendedName>
        <fullName evidence="6">Transcription antitermination protein NusB</fullName>
    </recommendedName>
    <alternativeName>
        <fullName evidence="6">Antitermination factor NusB</fullName>
    </alternativeName>
</protein>
<dbReference type="PANTHER" id="PTHR11078">
    <property type="entry name" value="N UTILIZATION SUBSTANCE PROTEIN B-RELATED"/>
    <property type="match status" value="1"/>
</dbReference>
<keyword evidence="4 6" id="KW-0805">Transcription regulation</keyword>
<keyword evidence="2 6" id="KW-0889">Transcription antitermination</keyword>
<keyword evidence="3 6" id="KW-0694">RNA-binding</keyword>
<dbReference type="InterPro" id="IPR006027">
    <property type="entry name" value="NusB_RsmB_TIM44"/>
</dbReference>
<feature type="region of interest" description="Disordered" evidence="7">
    <location>
        <begin position="206"/>
        <end position="225"/>
    </location>
</feature>
<comment type="similarity">
    <text evidence="1 6">Belongs to the NusB family.</text>
</comment>
<dbReference type="EMBL" id="CP098611">
    <property type="protein sequence ID" value="USR91948.1"/>
    <property type="molecule type" value="Genomic_DNA"/>
</dbReference>
<proteinExistence type="inferred from homology"/>
<gene>
    <name evidence="6 9" type="primary">nusB</name>
    <name evidence="9" type="ORF">NEA10_04270</name>
</gene>
<dbReference type="InterPro" id="IPR035926">
    <property type="entry name" value="NusB-like_sf"/>
</dbReference>
<feature type="domain" description="NusB/RsmB/TIM44" evidence="8">
    <location>
        <begin position="102"/>
        <end position="199"/>
    </location>
</feature>
<dbReference type="PANTHER" id="PTHR11078:SF3">
    <property type="entry name" value="ANTITERMINATION NUSB DOMAIN-CONTAINING PROTEIN"/>
    <property type="match status" value="1"/>
</dbReference>